<dbReference type="InterPro" id="IPR036770">
    <property type="entry name" value="Ankyrin_rpt-contain_sf"/>
</dbReference>
<dbReference type="PANTHER" id="PTHR24198:SF165">
    <property type="entry name" value="ANKYRIN REPEAT-CONTAINING PROTEIN-RELATED"/>
    <property type="match status" value="1"/>
</dbReference>
<evidence type="ECO:0000256" key="4">
    <source>
        <dbReference type="SAM" id="MobiDB-lite"/>
    </source>
</evidence>
<proteinExistence type="predicted"/>
<protein>
    <submittedName>
        <fullName evidence="5">Uncharacterized protein</fullName>
    </submittedName>
</protein>
<feature type="non-terminal residue" evidence="5">
    <location>
        <position position="1"/>
    </location>
</feature>
<dbReference type="Pfam" id="PF12796">
    <property type="entry name" value="Ank_2"/>
    <property type="match status" value="2"/>
</dbReference>
<name>A0A835XJ86_9CHLO</name>
<dbReference type="PROSITE" id="PS50088">
    <property type="entry name" value="ANK_REPEAT"/>
    <property type="match status" value="5"/>
</dbReference>
<gene>
    <name evidence="5" type="ORF">HYH03_016094</name>
</gene>
<evidence type="ECO:0000256" key="3">
    <source>
        <dbReference type="PROSITE-ProRule" id="PRU00023"/>
    </source>
</evidence>
<evidence type="ECO:0000313" key="6">
    <source>
        <dbReference type="Proteomes" id="UP000612055"/>
    </source>
</evidence>
<dbReference type="PROSITE" id="PS50297">
    <property type="entry name" value="ANK_REP_REGION"/>
    <property type="match status" value="4"/>
</dbReference>
<feature type="repeat" description="ANK" evidence="3">
    <location>
        <begin position="440"/>
        <end position="472"/>
    </location>
</feature>
<organism evidence="5 6">
    <name type="scientific">Edaphochlamys debaryana</name>
    <dbReference type="NCBI Taxonomy" id="47281"/>
    <lineage>
        <taxon>Eukaryota</taxon>
        <taxon>Viridiplantae</taxon>
        <taxon>Chlorophyta</taxon>
        <taxon>core chlorophytes</taxon>
        <taxon>Chlorophyceae</taxon>
        <taxon>CS clade</taxon>
        <taxon>Chlamydomonadales</taxon>
        <taxon>Chlamydomonadales incertae sedis</taxon>
        <taxon>Edaphochlamys</taxon>
    </lineage>
</organism>
<evidence type="ECO:0000313" key="5">
    <source>
        <dbReference type="EMBL" id="KAG2485103.1"/>
    </source>
</evidence>
<dbReference type="OrthoDB" id="194358at2759"/>
<feature type="repeat" description="ANK" evidence="3">
    <location>
        <begin position="340"/>
        <end position="372"/>
    </location>
</feature>
<reference evidence="5" key="1">
    <citation type="journal article" date="2020" name="bioRxiv">
        <title>Comparative genomics of Chlamydomonas.</title>
        <authorList>
            <person name="Craig R.J."/>
            <person name="Hasan A.R."/>
            <person name="Ness R.W."/>
            <person name="Keightley P.D."/>
        </authorList>
    </citation>
    <scope>NUCLEOTIDE SEQUENCE</scope>
    <source>
        <strain evidence="5">CCAP 11/70</strain>
    </source>
</reference>
<feature type="compositionally biased region" description="Low complexity" evidence="4">
    <location>
        <begin position="35"/>
        <end position="67"/>
    </location>
</feature>
<feature type="repeat" description="ANK" evidence="3">
    <location>
        <begin position="374"/>
        <end position="406"/>
    </location>
</feature>
<dbReference type="Gene3D" id="1.25.40.20">
    <property type="entry name" value="Ankyrin repeat-containing domain"/>
    <property type="match status" value="5"/>
</dbReference>
<feature type="repeat" description="ANK" evidence="3">
    <location>
        <begin position="307"/>
        <end position="339"/>
    </location>
</feature>
<keyword evidence="2 3" id="KW-0040">ANK repeat</keyword>
<dbReference type="SUPFAM" id="SSF48403">
    <property type="entry name" value="Ankyrin repeat"/>
    <property type="match status" value="1"/>
</dbReference>
<dbReference type="AlphaFoldDB" id="A0A835XJ86"/>
<evidence type="ECO:0000256" key="1">
    <source>
        <dbReference type="ARBA" id="ARBA00022737"/>
    </source>
</evidence>
<dbReference type="EMBL" id="JAEHOE010000135">
    <property type="protein sequence ID" value="KAG2485103.1"/>
    <property type="molecule type" value="Genomic_DNA"/>
</dbReference>
<dbReference type="PANTHER" id="PTHR24198">
    <property type="entry name" value="ANKYRIN REPEAT AND PROTEIN KINASE DOMAIN-CONTAINING PROTEIN"/>
    <property type="match status" value="1"/>
</dbReference>
<keyword evidence="1" id="KW-0677">Repeat</keyword>
<dbReference type="SMART" id="SM00248">
    <property type="entry name" value="ANK"/>
    <property type="match status" value="7"/>
</dbReference>
<dbReference type="Proteomes" id="UP000612055">
    <property type="component" value="Unassembled WGS sequence"/>
</dbReference>
<keyword evidence="6" id="KW-1185">Reference proteome</keyword>
<feature type="compositionally biased region" description="Low complexity" evidence="4">
    <location>
        <begin position="18"/>
        <end position="27"/>
    </location>
</feature>
<feature type="region of interest" description="Disordered" evidence="4">
    <location>
        <begin position="116"/>
        <end position="203"/>
    </location>
</feature>
<evidence type="ECO:0000256" key="2">
    <source>
        <dbReference type="ARBA" id="ARBA00023043"/>
    </source>
</evidence>
<dbReference type="Pfam" id="PF13637">
    <property type="entry name" value="Ank_4"/>
    <property type="match status" value="1"/>
</dbReference>
<sequence length="655" mass="64287">MVKVSPIGSKRSSGGGAPAADGARSATSPPPPAGGPAAAAPRAAGAKPSAGGAASASVTATAGGAASLPMTKTGSSTILAVGHPGTGAAAVPGLSAAGPHPPAAAVAAVKAANTLAPKPPLARPPSSQTHPLPPPPASGSRIASAGKTDSADGALAAAPPPRPASSSVRVAATAAVDPPTFAATKPAATSPPPPPAATPTAANPAAAAAAPAAAFQAVVARVIKRLGPAGPAPVSTAHVPGALPFAYAGTELHAAVAAGDMERLGRALEKGDIDLELLDPSGATALVLAVNARAIPAVEALLAAGAQRHYRLHWAAQHGRAKLVSELLGFGAPPDLEDEFGVTPLEKAAMGGHTGTVEVLLRAGAAVDRAVEGDRTTPLLLAAAGGFTDTVRRLLAAGATVADRDAEGRSPLVLAGLCGAADLISLLLEAGDEVNSVDAAGNTALHAAAANGHPAALQVLLAASAKIDWRNAAGETALVAALNARHKAAEAVLAAAGANPHFRLHWAAQGGEVQVVKELLLGQAPVDLQDGLGWTALNVAARHGQQGVVGAGGGGEVGGGELAADQMADRLKSGDMSGLGPSGASQLSASVQRCWKGEGGWNVVLGVTTAQRAEFRLRAKEVREASGVVVAPYLTALGRALRKKRQPVFARLRTK</sequence>
<feature type="repeat" description="ANK" evidence="3">
    <location>
        <begin position="407"/>
        <end position="439"/>
    </location>
</feature>
<accession>A0A835XJ86</accession>
<comment type="caution">
    <text evidence="5">The sequence shown here is derived from an EMBL/GenBank/DDBJ whole genome shotgun (WGS) entry which is preliminary data.</text>
</comment>
<feature type="region of interest" description="Disordered" evidence="4">
    <location>
        <begin position="1"/>
        <end position="79"/>
    </location>
</feature>
<dbReference type="InterPro" id="IPR002110">
    <property type="entry name" value="Ankyrin_rpt"/>
</dbReference>
<feature type="compositionally biased region" description="Low complexity" evidence="4">
    <location>
        <begin position="164"/>
        <end position="188"/>
    </location>
</feature>